<keyword evidence="2" id="KW-1185">Reference proteome</keyword>
<accession>A0A507ENQ4</accession>
<gene>
    <name evidence="1" type="ORF">CcCBS67573_g08272</name>
</gene>
<dbReference type="EMBL" id="QEAP01000518">
    <property type="protein sequence ID" value="TPX64946.1"/>
    <property type="molecule type" value="Genomic_DNA"/>
</dbReference>
<sequence length="71" mass="7695">MSVTYALQDSNVDASFSCTPWSTATRNHISVKSAKQRSSLRRISNNMARPILKCGLMSVPIAVRVLSGGAR</sequence>
<evidence type="ECO:0000313" key="2">
    <source>
        <dbReference type="Proteomes" id="UP000320333"/>
    </source>
</evidence>
<reference evidence="1 2" key="1">
    <citation type="journal article" date="2019" name="Sci. Rep.">
        <title>Comparative genomics of chytrid fungi reveal insights into the obligate biotrophic and pathogenic lifestyle of Synchytrium endobioticum.</title>
        <authorList>
            <person name="van de Vossenberg B.T.L.H."/>
            <person name="Warris S."/>
            <person name="Nguyen H.D.T."/>
            <person name="van Gent-Pelzer M.P.E."/>
            <person name="Joly D.L."/>
            <person name="van de Geest H.C."/>
            <person name="Bonants P.J.M."/>
            <person name="Smith D.S."/>
            <person name="Levesque C.A."/>
            <person name="van der Lee T.A.J."/>
        </authorList>
    </citation>
    <scope>NUCLEOTIDE SEQUENCE [LARGE SCALE GENOMIC DNA]</scope>
    <source>
        <strain evidence="1 2">CBS 675.73</strain>
    </source>
</reference>
<organism evidence="1 2">
    <name type="scientific">Chytriomyces confervae</name>
    <dbReference type="NCBI Taxonomy" id="246404"/>
    <lineage>
        <taxon>Eukaryota</taxon>
        <taxon>Fungi</taxon>
        <taxon>Fungi incertae sedis</taxon>
        <taxon>Chytridiomycota</taxon>
        <taxon>Chytridiomycota incertae sedis</taxon>
        <taxon>Chytridiomycetes</taxon>
        <taxon>Chytridiales</taxon>
        <taxon>Chytriomycetaceae</taxon>
        <taxon>Chytriomyces</taxon>
    </lineage>
</organism>
<protein>
    <submittedName>
        <fullName evidence="1">Uncharacterized protein</fullName>
    </submittedName>
</protein>
<name>A0A507ENQ4_9FUNG</name>
<dbReference type="AlphaFoldDB" id="A0A507ENQ4"/>
<comment type="caution">
    <text evidence="1">The sequence shown here is derived from an EMBL/GenBank/DDBJ whole genome shotgun (WGS) entry which is preliminary data.</text>
</comment>
<evidence type="ECO:0000313" key="1">
    <source>
        <dbReference type="EMBL" id="TPX64946.1"/>
    </source>
</evidence>
<proteinExistence type="predicted"/>
<dbReference type="Proteomes" id="UP000320333">
    <property type="component" value="Unassembled WGS sequence"/>
</dbReference>
<dbReference type="OrthoDB" id="10492054at2759"/>